<dbReference type="PRINTS" id="PR00722">
    <property type="entry name" value="CHYMOTRYPSIN"/>
</dbReference>
<dbReference type="InterPro" id="IPR050430">
    <property type="entry name" value="Peptidase_S1"/>
</dbReference>
<dbReference type="Gene3D" id="2.40.10.10">
    <property type="entry name" value="Trypsin-like serine proteases"/>
    <property type="match status" value="1"/>
</dbReference>
<dbReference type="CDD" id="cd00190">
    <property type="entry name" value="Tryp_SPc"/>
    <property type="match status" value="1"/>
</dbReference>
<dbReference type="InterPro" id="IPR001254">
    <property type="entry name" value="Trypsin_dom"/>
</dbReference>
<dbReference type="PANTHER" id="PTHR24276">
    <property type="entry name" value="POLYSERASE-RELATED"/>
    <property type="match status" value="1"/>
</dbReference>
<dbReference type="InterPro" id="IPR009003">
    <property type="entry name" value="Peptidase_S1_PA"/>
</dbReference>
<feature type="domain" description="Peptidase S1" evidence="4">
    <location>
        <begin position="21"/>
        <end position="255"/>
    </location>
</feature>
<dbReference type="EMBL" id="KQ964447">
    <property type="protein sequence ID" value="KXN72756.1"/>
    <property type="molecule type" value="Genomic_DNA"/>
</dbReference>
<evidence type="ECO:0000313" key="6">
    <source>
        <dbReference type="Proteomes" id="UP000070444"/>
    </source>
</evidence>
<organism evidence="5 6">
    <name type="scientific">Conidiobolus coronatus (strain ATCC 28846 / CBS 209.66 / NRRL 28638)</name>
    <name type="common">Delacroixia coronata</name>
    <dbReference type="NCBI Taxonomy" id="796925"/>
    <lineage>
        <taxon>Eukaryota</taxon>
        <taxon>Fungi</taxon>
        <taxon>Fungi incertae sedis</taxon>
        <taxon>Zoopagomycota</taxon>
        <taxon>Entomophthoromycotina</taxon>
        <taxon>Entomophthoromycetes</taxon>
        <taxon>Entomophthorales</taxon>
        <taxon>Ancylistaceae</taxon>
        <taxon>Conidiobolus</taxon>
    </lineage>
</organism>
<dbReference type="InterPro" id="IPR001314">
    <property type="entry name" value="Peptidase_S1A"/>
</dbReference>
<evidence type="ECO:0000256" key="1">
    <source>
        <dbReference type="ARBA" id="ARBA00007664"/>
    </source>
</evidence>
<dbReference type="InterPro" id="IPR033116">
    <property type="entry name" value="TRYPSIN_SER"/>
</dbReference>
<name>A0A137PCN3_CONC2</name>
<dbReference type="Proteomes" id="UP000070444">
    <property type="component" value="Unassembled WGS sequence"/>
</dbReference>
<dbReference type="FunFam" id="2.40.10.10:FF:000002">
    <property type="entry name" value="Transmembrane protease serine"/>
    <property type="match status" value="1"/>
</dbReference>
<keyword evidence="3" id="KW-0720">Serine protease</keyword>
<dbReference type="PANTHER" id="PTHR24276:SF98">
    <property type="entry name" value="FI18310P1-RELATED"/>
    <property type="match status" value="1"/>
</dbReference>
<sequence length="255" mass="27993">MSLEGLIKDPLTNQLVPPARIVGGYEVDPAFKYSNTFVDIQRLGRHSCGGVLINPSTVITAAHCSLTDIEYDSVVVHRHDLNKSTKQEKGTEYKVVSKLVHPEFIKATFDNDIAIWKIKGKTAFKPDLKLDDGTLGRNLDKLFQVIGWGKTVYGGYLSPVLLETKLPIYEDAQCVEDYKKNNVTVNTGIKLCAGFPEGGKDACQGDSGGPLFTMEGKQMTLVGITSYGIGCARPNLPGTYTRVSSFKDWILKNSK</sequence>
<dbReference type="InterPro" id="IPR043504">
    <property type="entry name" value="Peptidase_S1_PA_chymotrypsin"/>
</dbReference>
<dbReference type="PROSITE" id="PS50240">
    <property type="entry name" value="TRYPSIN_DOM"/>
    <property type="match status" value="1"/>
</dbReference>
<dbReference type="PROSITE" id="PS00135">
    <property type="entry name" value="TRYPSIN_SER"/>
    <property type="match status" value="1"/>
</dbReference>
<accession>A0A137PCN3</accession>
<protein>
    <submittedName>
        <fullName evidence="5">Putative trypsin-like serine protease</fullName>
    </submittedName>
</protein>
<dbReference type="GO" id="GO:0006508">
    <property type="term" value="P:proteolysis"/>
    <property type="evidence" value="ECO:0007669"/>
    <property type="project" value="UniProtKB-KW"/>
</dbReference>
<dbReference type="Pfam" id="PF00089">
    <property type="entry name" value="Trypsin"/>
    <property type="match status" value="1"/>
</dbReference>
<reference evidence="5 6" key="1">
    <citation type="journal article" date="2015" name="Genome Biol. Evol.">
        <title>Phylogenomic analyses indicate that early fungi evolved digesting cell walls of algal ancestors of land plants.</title>
        <authorList>
            <person name="Chang Y."/>
            <person name="Wang S."/>
            <person name="Sekimoto S."/>
            <person name="Aerts A.L."/>
            <person name="Choi C."/>
            <person name="Clum A."/>
            <person name="LaButti K.M."/>
            <person name="Lindquist E.A."/>
            <person name="Yee Ngan C."/>
            <person name="Ohm R.A."/>
            <person name="Salamov A.A."/>
            <person name="Grigoriev I.V."/>
            <person name="Spatafora J.W."/>
            <person name="Berbee M.L."/>
        </authorList>
    </citation>
    <scope>NUCLEOTIDE SEQUENCE [LARGE SCALE GENOMIC DNA]</scope>
    <source>
        <strain evidence="5 6">NRRL 28638</strain>
    </source>
</reference>
<keyword evidence="6" id="KW-1185">Reference proteome</keyword>
<dbReference type="PROSITE" id="PS00134">
    <property type="entry name" value="TRYPSIN_HIS"/>
    <property type="match status" value="1"/>
</dbReference>
<evidence type="ECO:0000256" key="2">
    <source>
        <dbReference type="ARBA" id="ARBA00023157"/>
    </source>
</evidence>
<dbReference type="SUPFAM" id="SSF50494">
    <property type="entry name" value="Trypsin-like serine proteases"/>
    <property type="match status" value="1"/>
</dbReference>
<keyword evidence="2" id="KW-1015">Disulfide bond</keyword>
<proteinExistence type="inferred from homology"/>
<dbReference type="STRING" id="796925.A0A137PCN3"/>
<comment type="similarity">
    <text evidence="1">Belongs to the peptidase S1 family.</text>
</comment>
<keyword evidence="3 5" id="KW-0645">Protease</keyword>
<evidence type="ECO:0000313" key="5">
    <source>
        <dbReference type="EMBL" id="KXN72756.1"/>
    </source>
</evidence>
<dbReference type="SMART" id="SM00020">
    <property type="entry name" value="Tryp_SPc"/>
    <property type="match status" value="1"/>
</dbReference>
<dbReference type="OrthoDB" id="6380398at2759"/>
<dbReference type="GO" id="GO:0004252">
    <property type="term" value="F:serine-type endopeptidase activity"/>
    <property type="evidence" value="ECO:0007669"/>
    <property type="project" value="InterPro"/>
</dbReference>
<dbReference type="FunFam" id="2.40.10.10:FF:000068">
    <property type="entry name" value="transmembrane protease serine 2"/>
    <property type="match status" value="1"/>
</dbReference>
<evidence type="ECO:0000256" key="3">
    <source>
        <dbReference type="RuleBase" id="RU363034"/>
    </source>
</evidence>
<keyword evidence="3" id="KW-0378">Hydrolase</keyword>
<evidence type="ECO:0000259" key="4">
    <source>
        <dbReference type="PROSITE" id="PS50240"/>
    </source>
</evidence>
<dbReference type="InterPro" id="IPR018114">
    <property type="entry name" value="TRYPSIN_HIS"/>
</dbReference>
<dbReference type="AlphaFoldDB" id="A0A137PCN3"/>
<gene>
    <name evidence="5" type="ORF">CONCODRAFT_4361</name>
</gene>